<dbReference type="InterPro" id="IPR015943">
    <property type="entry name" value="WD40/YVTN_repeat-like_dom_sf"/>
</dbReference>
<reference evidence="1 2" key="1">
    <citation type="submission" date="2024-10" db="EMBL/GenBank/DDBJ databases">
        <title>The Natural Products Discovery Center: Release of the First 8490 Sequenced Strains for Exploring Actinobacteria Biosynthetic Diversity.</title>
        <authorList>
            <person name="Kalkreuter E."/>
            <person name="Kautsar S.A."/>
            <person name="Yang D."/>
            <person name="Bader C.D."/>
            <person name="Teijaro C.N."/>
            <person name="Fluegel L."/>
            <person name="Davis C.M."/>
            <person name="Simpson J.R."/>
            <person name="Lauterbach L."/>
            <person name="Steele A.D."/>
            <person name="Gui C."/>
            <person name="Meng S."/>
            <person name="Li G."/>
            <person name="Viehrig K."/>
            <person name="Ye F."/>
            <person name="Su P."/>
            <person name="Kiefer A.F."/>
            <person name="Nichols A."/>
            <person name="Cepeda A.J."/>
            <person name="Yan W."/>
            <person name="Fan B."/>
            <person name="Jiang Y."/>
            <person name="Adhikari A."/>
            <person name="Zheng C.-J."/>
            <person name="Schuster L."/>
            <person name="Cowan T.M."/>
            <person name="Smanski M.J."/>
            <person name="Chevrette M.G."/>
            <person name="De Carvalho L.P.S."/>
            <person name="Shen B."/>
        </authorList>
    </citation>
    <scope>NUCLEOTIDE SEQUENCE [LARGE SCALE GENOMIC DNA]</scope>
    <source>
        <strain evidence="1 2">NPDC000087</strain>
    </source>
</reference>
<evidence type="ECO:0008006" key="3">
    <source>
        <dbReference type="Google" id="ProtNLM"/>
    </source>
</evidence>
<dbReference type="EMBL" id="JBIAZU010000004">
    <property type="protein sequence ID" value="MFF5292618.1"/>
    <property type="molecule type" value="Genomic_DNA"/>
</dbReference>
<gene>
    <name evidence="1" type="ORF">ACFY35_24505</name>
</gene>
<sequence>MSHLGHLLLAAVNTRESFTDPSGKLVVVDDRSRSVVREIDLGGQPDSVAVAPSGRYIAVVIELAR</sequence>
<dbReference type="SUPFAM" id="SSF50969">
    <property type="entry name" value="YVTN repeat-like/Quinoprotein amine dehydrogenase"/>
    <property type="match status" value="1"/>
</dbReference>
<keyword evidence="2" id="KW-1185">Reference proteome</keyword>
<comment type="caution">
    <text evidence="1">The sequence shown here is derived from an EMBL/GenBank/DDBJ whole genome shotgun (WGS) entry which is preliminary data.</text>
</comment>
<dbReference type="Gene3D" id="2.130.10.10">
    <property type="entry name" value="YVTN repeat-like/Quinoprotein amine dehydrogenase"/>
    <property type="match status" value="1"/>
</dbReference>
<dbReference type="InterPro" id="IPR011044">
    <property type="entry name" value="Quino_amine_DH_bsu"/>
</dbReference>
<evidence type="ECO:0000313" key="1">
    <source>
        <dbReference type="EMBL" id="MFF5292618.1"/>
    </source>
</evidence>
<dbReference type="RefSeq" id="WP_020512036.1">
    <property type="nucleotide sequence ID" value="NZ_JBIAZU010000004.1"/>
</dbReference>
<proteinExistence type="predicted"/>
<accession>A0ABW6WH70</accession>
<evidence type="ECO:0000313" key="2">
    <source>
        <dbReference type="Proteomes" id="UP001602245"/>
    </source>
</evidence>
<organism evidence="1 2">
    <name type="scientific">Paractinoplanes globisporus</name>
    <dbReference type="NCBI Taxonomy" id="113565"/>
    <lineage>
        <taxon>Bacteria</taxon>
        <taxon>Bacillati</taxon>
        <taxon>Actinomycetota</taxon>
        <taxon>Actinomycetes</taxon>
        <taxon>Micromonosporales</taxon>
        <taxon>Micromonosporaceae</taxon>
        <taxon>Paractinoplanes</taxon>
    </lineage>
</organism>
<name>A0ABW6WH70_9ACTN</name>
<dbReference type="Proteomes" id="UP001602245">
    <property type="component" value="Unassembled WGS sequence"/>
</dbReference>
<protein>
    <recommendedName>
        <fullName evidence="3">Strictosidine synthase conserved region domain-containing protein</fullName>
    </recommendedName>
</protein>